<evidence type="ECO:0000313" key="5">
    <source>
        <dbReference type="Proteomes" id="UP000239898"/>
    </source>
</evidence>
<evidence type="ECO:0000259" key="3">
    <source>
        <dbReference type="PROSITE" id="PS50994"/>
    </source>
</evidence>
<keyword evidence="5" id="KW-1185">Reference proteome</keyword>
<protein>
    <submittedName>
        <fullName evidence="4">IS30 family transposase</fullName>
    </submittedName>
</protein>
<dbReference type="InterPro" id="IPR012337">
    <property type="entry name" value="RNaseH-like_sf"/>
</dbReference>
<evidence type="ECO:0000256" key="1">
    <source>
        <dbReference type="ARBA" id="ARBA00002190"/>
    </source>
</evidence>
<comment type="function">
    <text evidence="1">Required for the transposition of the insertion element.</text>
</comment>
<dbReference type="InterPro" id="IPR051917">
    <property type="entry name" value="Transposase-Integrase"/>
</dbReference>
<evidence type="ECO:0000313" key="4">
    <source>
        <dbReference type="EMBL" id="PPT76461.1"/>
    </source>
</evidence>
<dbReference type="Gene3D" id="3.30.420.10">
    <property type="entry name" value="Ribonuclease H-like superfamily/Ribonuclease H"/>
    <property type="match status" value="1"/>
</dbReference>
<gene>
    <name evidence="4" type="ORF">XthCFBP4691_19605</name>
</gene>
<dbReference type="InterPro" id="IPR001584">
    <property type="entry name" value="Integrase_cat-core"/>
</dbReference>
<feature type="non-terminal residue" evidence="4">
    <location>
        <position position="1"/>
    </location>
</feature>
<dbReference type="PANTHER" id="PTHR10948">
    <property type="entry name" value="TRANSPOSASE"/>
    <property type="match status" value="1"/>
</dbReference>
<dbReference type="PANTHER" id="PTHR10948:SF23">
    <property type="entry name" value="TRANSPOSASE INSI FOR INSERTION SEQUENCE ELEMENT IS30A-RELATED"/>
    <property type="match status" value="1"/>
</dbReference>
<sequence length="68" mass="7704">DPHSPWQRGSNENTNGLLRQYFPKGQDISHYTQVQLNAIARELNQRPRQTLDFQTPAEVLNQAVASTG</sequence>
<dbReference type="EMBL" id="MIGX01000195">
    <property type="protein sequence ID" value="PPT76461.1"/>
    <property type="molecule type" value="Genomic_DNA"/>
</dbReference>
<reference evidence="4 5" key="1">
    <citation type="submission" date="2016-08" db="EMBL/GenBank/DDBJ databases">
        <title>Evolution of the type three secretion system and type three effector repertoires in Xanthomonas.</title>
        <authorList>
            <person name="Merda D."/>
            <person name="Briand M."/>
            <person name="Bosis E."/>
            <person name="Rousseau C."/>
            <person name="Portier P."/>
            <person name="Jacques M.-A."/>
            <person name="Fischer-Le Saux M."/>
        </authorList>
    </citation>
    <scope>NUCLEOTIDE SEQUENCE [LARGE SCALE GENOMIC DNA]</scope>
    <source>
        <strain evidence="4 5">CFBP 4691</strain>
    </source>
</reference>
<dbReference type="SUPFAM" id="SSF53098">
    <property type="entry name" value="Ribonuclease H-like"/>
    <property type="match status" value="1"/>
</dbReference>
<evidence type="ECO:0000256" key="2">
    <source>
        <dbReference type="ARBA" id="ARBA00006363"/>
    </source>
</evidence>
<dbReference type="GO" id="GO:0003677">
    <property type="term" value="F:DNA binding"/>
    <property type="evidence" value="ECO:0007669"/>
    <property type="project" value="InterPro"/>
</dbReference>
<feature type="domain" description="Integrase catalytic" evidence="3">
    <location>
        <begin position="1"/>
        <end position="64"/>
    </location>
</feature>
<dbReference type="AlphaFoldDB" id="A0A2S6Z5I3"/>
<organism evidence="4 5">
    <name type="scientific">Xanthomonas theicola</name>
    <dbReference type="NCBI Taxonomy" id="56464"/>
    <lineage>
        <taxon>Bacteria</taxon>
        <taxon>Pseudomonadati</taxon>
        <taxon>Pseudomonadota</taxon>
        <taxon>Gammaproteobacteria</taxon>
        <taxon>Lysobacterales</taxon>
        <taxon>Lysobacteraceae</taxon>
        <taxon>Xanthomonas</taxon>
    </lineage>
</organism>
<dbReference type="InterPro" id="IPR036397">
    <property type="entry name" value="RNaseH_sf"/>
</dbReference>
<proteinExistence type="inferred from homology"/>
<name>A0A2S6Z5I3_9XANT</name>
<dbReference type="GO" id="GO:0015074">
    <property type="term" value="P:DNA integration"/>
    <property type="evidence" value="ECO:0007669"/>
    <property type="project" value="InterPro"/>
</dbReference>
<dbReference type="GO" id="GO:0006313">
    <property type="term" value="P:DNA transposition"/>
    <property type="evidence" value="ECO:0007669"/>
    <property type="project" value="InterPro"/>
</dbReference>
<dbReference type="PROSITE" id="PS01043">
    <property type="entry name" value="TRANSPOSASE_IS30"/>
    <property type="match status" value="1"/>
</dbReference>
<dbReference type="Proteomes" id="UP000239898">
    <property type="component" value="Unassembled WGS sequence"/>
</dbReference>
<dbReference type="RefSeq" id="WP_146095480.1">
    <property type="nucleotide sequence ID" value="NZ_MIGX01000195.1"/>
</dbReference>
<comment type="similarity">
    <text evidence="2">Belongs to the transposase IS30 family.</text>
</comment>
<dbReference type="GO" id="GO:0005829">
    <property type="term" value="C:cytosol"/>
    <property type="evidence" value="ECO:0007669"/>
    <property type="project" value="TreeGrafter"/>
</dbReference>
<accession>A0A2S6Z5I3</accession>
<dbReference type="InterPro" id="IPR001598">
    <property type="entry name" value="Transposase_IS30_CS"/>
</dbReference>
<dbReference type="PROSITE" id="PS50994">
    <property type="entry name" value="INTEGRASE"/>
    <property type="match status" value="1"/>
</dbReference>
<comment type="caution">
    <text evidence="4">The sequence shown here is derived from an EMBL/GenBank/DDBJ whole genome shotgun (WGS) entry which is preliminary data.</text>
</comment>
<dbReference type="GO" id="GO:0004803">
    <property type="term" value="F:transposase activity"/>
    <property type="evidence" value="ECO:0007669"/>
    <property type="project" value="InterPro"/>
</dbReference>